<gene>
    <name evidence="1" type="ORF">DL347_02950</name>
</gene>
<name>A0A7Z6QQS9_PSEFL</name>
<sequence length="245" mass="26978">MPVIDYFETLDRFGLLDLKSGGDLQIKDGDIATTRDGDLKLGDDRFNALFRLVQRWRLNESAIGDLFAHTEVYAQRLTQVMGERSNGIGPSLGRDPEAFHEITDVIGESESGASVFAGSILVVMNNLLQRFKLDLNVSREKWCSSAPHFSGHSLGEVVAAAAANFRHHDEWASSPQPNNQQMASMNILAPILGVPPVNERGFRTIRSNVCREILEALSAGSIEQLHSHLFKFAQNLADKSSTSIS</sequence>
<dbReference type="RefSeq" id="WP_115485708.1">
    <property type="nucleotide sequence ID" value="NZ_QRBA01000002.1"/>
</dbReference>
<comment type="caution">
    <text evidence="1">The sequence shown here is derived from an EMBL/GenBank/DDBJ whole genome shotgun (WGS) entry which is preliminary data.</text>
</comment>
<protein>
    <submittedName>
        <fullName evidence="1">Uncharacterized protein</fullName>
    </submittedName>
</protein>
<organism evidence="1 2">
    <name type="scientific">Pseudomonas fluorescens</name>
    <dbReference type="NCBI Taxonomy" id="294"/>
    <lineage>
        <taxon>Bacteria</taxon>
        <taxon>Pseudomonadati</taxon>
        <taxon>Pseudomonadota</taxon>
        <taxon>Gammaproteobacteria</taxon>
        <taxon>Pseudomonadales</taxon>
        <taxon>Pseudomonadaceae</taxon>
        <taxon>Pseudomonas</taxon>
    </lineage>
</organism>
<evidence type="ECO:0000313" key="1">
    <source>
        <dbReference type="EMBL" id="RDS92136.1"/>
    </source>
</evidence>
<dbReference type="AlphaFoldDB" id="A0A7Z6QQS9"/>
<accession>A0A7Z6QQS9</accession>
<dbReference type="EMBL" id="QRBA01000002">
    <property type="protein sequence ID" value="RDS92136.1"/>
    <property type="molecule type" value="Genomic_DNA"/>
</dbReference>
<reference evidence="1 2" key="1">
    <citation type="submission" date="2018-07" db="EMBL/GenBank/DDBJ databases">
        <title>Draft Genome Sequence of Pseudomonas fluorescens AHK-1 associated with canker disease of kiwifruit.</title>
        <authorList>
            <person name="Wu Z."/>
        </authorList>
    </citation>
    <scope>NUCLEOTIDE SEQUENCE [LARGE SCALE GENOMIC DNA]</scope>
    <source>
        <strain evidence="1 2">AHK-1</strain>
    </source>
</reference>
<proteinExistence type="predicted"/>
<evidence type="ECO:0000313" key="2">
    <source>
        <dbReference type="Proteomes" id="UP000255541"/>
    </source>
</evidence>
<dbReference type="Proteomes" id="UP000255541">
    <property type="component" value="Unassembled WGS sequence"/>
</dbReference>